<organism evidence="3 4">
    <name type="scientific">Hankyongella ginsenosidimutans</name>
    <dbReference type="NCBI Taxonomy" id="1763828"/>
    <lineage>
        <taxon>Bacteria</taxon>
        <taxon>Pseudomonadati</taxon>
        <taxon>Pseudomonadota</taxon>
        <taxon>Alphaproteobacteria</taxon>
        <taxon>Sphingomonadales</taxon>
        <taxon>Sphingomonadaceae</taxon>
        <taxon>Hankyongella</taxon>
    </lineage>
</organism>
<dbReference type="RefSeq" id="WP_222873562.1">
    <property type="nucleotide sequence ID" value="NZ_CP039704.1"/>
</dbReference>
<dbReference type="Proteomes" id="UP000298714">
    <property type="component" value="Chromosome"/>
</dbReference>
<keyword evidence="1" id="KW-0812">Transmembrane</keyword>
<dbReference type="AlphaFoldDB" id="A0A4D7CB17"/>
<keyword evidence="1" id="KW-1133">Transmembrane helix</keyword>
<dbReference type="Pfam" id="PF23124">
    <property type="entry name" value="Xre_MbcA_ParS-like_N"/>
    <property type="match status" value="1"/>
</dbReference>
<dbReference type="InterPro" id="IPR056313">
    <property type="entry name" value="Xre_MbcA_ParS-like_N"/>
</dbReference>
<evidence type="ECO:0000313" key="3">
    <source>
        <dbReference type="EMBL" id="QCI78796.1"/>
    </source>
</evidence>
<proteinExistence type="predicted"/>
<feature type="transmembrane region" description="Helical" evidence="1">
    <location>
        <begin position="34"/>
        <end position="56"/>
    </location>
</feature>
<accession>A0A4D7CB17</accession>
<sequence>MATQLQNADADVRRLVATEVGDALARHEPGLAKIAAANTAQIVAAVAAAVIALPAAQQKRLKSRTGDLTNMIAAWVRDDQADHRIAIAAPPQVEPRKAPASAR</sequence>
<feature type="domain" description="Antitoxin Xre/MbcA/ParS-like N-terminal" evidence="2">
    <location>
        <begin position="11"/>
        <end position="77"/>
    </location>
</feature>
<evidence type="ECO:0000256" key="1">
    <source>
        <dbReference type="SAM" id="Phobius"/>
    </source>
</evidence>
<keyword evidence="4" id="KW-1185">Reference proteome</keyword>
<dbReference type="KEGG" id="hgn:E6W36_01705"/>
<evidence type="ECO:0000259" key="2">
    <source>
        <dbReference type="Pfam" id="PF23124"/>
    </source>
</evidence>
<evidence type="ECO:0000313" key="4">
    <source>
        <dbReference type="Proteomes" id="UP000298714"/>
    </source>
</evidence>
<reference evidence="4" key="1">
    <citation type="submission" date="2019-04" db="EMBL/GenBank/DDBJ databases">
        <title>Complete genome sequence of Sphingomonas sp. W1-2-3.</title>
        <authorList>
            <person name="Im W.T."/>
        </authorList>
    </citation>
    <scope>NUCLEOTIDE SEQUENCE [LARGE SCALE GENOMIC DNA]</scope>
    <source>
        <strain evidence="4">W1-2-3</strain>
    </source>
</reference>
<keyword evidence="1" id="KW-0472">Membrane</keyword>
<name>A0A4D7CB17_9SPHN</name>
<gene>
    <name evidence="3" type="ORF">E6W36_01705</name>
</gene>
<protein>
    <recommendedName>
        <fullName evidence="2">Antitoxin Xre/MbcA/ParS-like N-terminal domain-containing protein</fullName>
    </recommendedName>
</protein>
<dbReference type="EMBL" id="CP039704">
    <property type="protein sequence ID" value="QCI78796.1"/>
    <property type="molecule type" value="Genomic_DNA"/>
</dbReference>